<keyword evidence="3 6" id="KW-1133">Transmembrane helix</keyword>
<dbReference type="GO" id="GO:0016020">
    <property type="term" value="C:membrane"/>
    <property type="evidence" value="ECO:0007669"/>
    <property type="project" value="UniProtKB-SubCell"/>
</dbReference>
<proteinExistence type="inferred from homology"/>
<name>A0A8J3DX47_9HYPH</name>
<dbReference type="FunFam" id="1.10.287.110:FF:000001">
    <property type="entry name" value="Import inner membrane translocase subunit tim14"/>
    <property type="match status" value="1"/>
</dbReference>
<protein>
    <submittedName>
        <fullName evidence="8">Molecular chaperone DnaJ</fullName>
    </submittedName>
</protein>
<dbReference type="Proteomes" id="UP000630142">
    <property type="component" value="Unassembled WGS sequence"/>
</dbReference>
<dbReference type="Gene3D" id="1.10.287.110">
    <property type="entry name" value="DnaJ domain"/>
    <property type="match status" value="1"/>
</dbReference>
<comment type="similarity">
    <text evidence="5">Belongs to the TIM14 family.</text>
</comment>
<dbReference type="PANTHER" id="PTHR12763">
    <property type="match status" value="1"/>
</dbReference>
<feature type="domain" description="J" evidence="7">
    <location>
        <begin position="179"/>
        <end position="232"/>
    </location>
</feature>
<evidence type="ECO:0000256" key="1">
    <source>
        <dbReference type="ARBA" id="ARBA00004167"/>
    </source>
</evidence>
<evidence type="ECO:0000259" key="7">
    <source>
        <dbReference type="PROSITE" id="PS50076"/>
    </source>
</evidence>
<feature type="transmembrane region" description="Helical" evidence="6">
    <location>
        <begin position="43"/>
        <end position="71"/>
    </location>
</feature>
<dbReference type="PROSITE" id="PS50076">
    <property type="entry name" value="DNAJ_2"/>
    <property type="match status" value="1"/>
</dbReference>
<dbReference type="PANTHER" id="PTHR12763:SF28">
    <property type="entry name" value="GEO10507P1-RELATED"/>
    <property type="match status" value="1"/>
</dbReference>
<dbReference type="CDD" id="cd06257">
    <property type="entry name" value="DnaJ"/>
    <property type="match status" value="1"/>
</dbReference>
<gene>
    <name evidence="8" type="ORF">GCM10016234_09540</name>
</gene>
<keyword evidence="4 6" id="KW-0472">Membrane</keyword>
<evidence type="ECO:0000256" key="3">
    <source>
        <dbReference type="ARBA" id="ARBA00022989"/>
    </source>
</evidence>
<evidence type="ECO:0000256" key="5">
    <source>
        <dbReference type="ARBA" id="ARBA00038105"/>
    </source>
</evidence>
<evidence type="ECO:0000313" key="9">
    <source>
        <dbReference type="Proteomes" id="UP000630142"/>
    </source>
</evidence>
<dbReference type="AlphaFoldDB" id="A0A8J3DX47"/>
<evidence type="ECO:0000313" key="8">
    <source>
        <dbReference type="EMBL" id="GHD09110.1"/>
    </source>
</evidence>
<dbReference type="InterPro" id="IPR036869">
    <property type="entry name" value="J_dom_sf"/>
</dbReference>
<dbReference type="EMBL" id="BMZQ01000001">
    <property type="protein sequence ID" value="GHD09110.1"/>
    <property type="molecule type" value="Genomic_DNA"/>
</dbReference>
<reference evidence="8" key="1">
    <citation type="journal article" date="2014" name="Int. J. Syst. Evol. Microbiol.">
        <title>Complete genome sequence of Corynebacterium casei LMG S-19264T (=DSM 44701T), isolated from a smear-ripened cheese.</title>
        <authorList>
            <consortium name="US DOE Joint Genome Institute (JGI-PGF)"/>
            <person name="Walter F."/>
            <person name="Albersmeier A."/>
            <person name="Kalinowski J."/>
            <person name="Ruckert C."/>
        </authorList>
    </citation>
    <scope>NUCLEOTIDE SEQUENCE</scope>
    <source>
        <strain evidence="8">KCTC 42249</strain>
    </source>
</reference>
<evidence type="ECO:0000256" key="4">
    <source>
        <dbReference type="ARBA" id="ARBA00023136"/>
    </source>
</evidence>
<comment type="subcellular location">
    <subcellularLocation>
        <location evidence="1">Membrane</location>
        <topology evidence="1">Single-pass membrane protein</topology>
    </subcellularLocation>
</comment>
<keyword evidence="2 6" id="KW-0812">Transmembrane</keyword>
<dbReference type="Pfam" id="PF00226">
    <property type="entry name" value="DnaJ"/>
    <property type="match status" value="1"/>
</dbReference>
<dbReference type="SMART" id="SM00271">
    <property type="entry name" value="DnaJ"/>
    <property type="match status" value="1"/>
</dbReference>
<evidence type="ECO:0000256" key="2">
    <source>
        <dbReference type="ARBA" id="ARBA00022692"/>
    </source>
</evidence>
<comment type="caution">
    <text evidence="8">The sequence shown here is derived from an EMBL/GenBank/DDBJ whole genome shotgun (WGS) entry which is preliminary data.</text>
</comment>
<dbReference type="InterPro" id="IPR001623">
    <property type="entry name" value="DnaJ_domain"/>
</dbReference>
<organism evidence="8 9">
    <name type="scientific">Tianweitania populi</name>
    <dbReference type="NCBI Taxonomy" id="1607949"/>
    <lineage>
        <taxon>Bacteria</taxon>
        <taxon>Pseudomonadati</taxon>
        <taxon>Pseudomonadota</taxon>
        <taxon>Alphaproteobacteria</taxon>
        <taxon>Hyphomicrobiales</taxon>
        <taxon>Phyllobacteriaceae</taxon>
        <taxon>Tianweitania</taxon>
    </lineage>
</organism>
<sequence length="232" mass="24737">MPMSVLIGLSAFALLALTTITLLRTDAGRLARAIRIGGPAVLAFLGIGLVLFGSAAAGGIMLSVAGASFLAGQRGKNRKALTGRRSIVRTAALEMELDHDSGALEGQALAGTYEGQLLGTLDLTALLVLFKEIRSDSESVRLLEAYLDSRVAAWRLHMKPDMDTRAGRTPGAGTMSKEEAYKILGLEATATTADIRHAHRRLMQRLHPDRGGSTFLAARINEAKDVLLSHHN</sequence>
<dbReference type="SUPFAM" id="SSF46565">
    <property type="entry name" value="Chaperone J-domain"/>
    <property type="match status" value="1"/>
</dbReference>
<accession>A0A8J3DX47</accession>
<keyword evidence="9" id="KW-1185">Reference proteome</keyword>
<evidence type="ECO:0000256" key="6">
    <source>
        <dbReference type="SAM" id="Phobius"/>
    </source>
</evidence>
<reference evidence="8" key="2">
    <citation type="submission" date="2020-09" db="EMBL/GenBank/DDBJ databases">
        <authorList>
            <person name="Sun Q."/>
            <person name="Kim S."/>
        </authorList>
    </citation>
    <scope>NUCLEOTIDE SEQUENCE</scope>
    <source>
        <strain evidence="8">KCTC 42249</strain>
    </source>
</reference>